<protein>
    <submittedName>
        <fullName evidence="1">Uncharacterized protein</fullName>
    </submittedName>
</protein>
<keyword evidence="2" id="KW-1185">Reference proteome</keyword>
<name>A0A177B7E4_9BILA</name>
<organism evidence="1 2">
    <name type="scientific">Intoshia linei</name>
    <dbReference type="NCBI Taxonomy" id="1819745"/>
    <lineage>
        <taxon>Eukaryota</taxon>
        <taxon>Metazoa</taxon>
        <taxon>Spiralia</taxon>
        <taxon>Lophotrochozoa</taxon>
        <taxon>Mesozoa</taxon>
        <taxon>Orthonectida</taxon>
        <taxon>Rhopaluridae</taxon>
        <taxon>Intoshia</taxon>
    </lineage>
</organism>
<accession>A0A177B7E4</accession>
<comment type="caution">
    <text evidence="1">The sequence shown here is derived from an EMBL/GenBank/DDBJ whole genome shotgun (WGS) entry which is preliminary data.</text>
</comment>
<evidence type="ECO:0000313" key="1">
    <source>
        <dbReference type="EMBL" id="OAF69501.1"/>
    </source>
</evidence>
<proteinExistence type="predicted"/>
<sequence>MQSIYEYNIKCNLTNFLGFKLNTKQINKFFKEAHAKFIENEKYALEVRKEVVNTINTHKKYQPYIDRLFQEIHKIENLEIRQDVIDFTKNVFENEIKRNYMYSGFKYEAPYYG</sequence>
<dbReference type="Proteomes" id="UP000078046">
    <property type="component" value="Unassembled WGS sequence"/>
</dbReference>
<dbReference type="EMBL" id="LWCA01000271">
    <property type="protein sequence ID" value="OAF69501.1"/>
    <property type="molecule type" value="Genomic_DNA"/>
</dbReference>
<reference evidence="1 2" key="1">
    <citation type="submission" date="2016-04" db="EMBL/GenBank/DDBJ databases">
        <title>The genome of Intoshia linei affirms orthonectids as highly simplified spiralians.</title>
        <authorList>
            <person name="Mikhailov K.V."/>
            <person name="Slusarev G.S."/>
            <person name="Nikitin M.A."/>
            <person name="Logacheva M.D."/>
            <person name="Penin A."/>
            <person name="Aleoshin V."/>
            <person name="Panchin Y.V."/>
        </authorList>
    </citation>
    <scope>NUCLEOTIDE SEQUENCE [LARGE SCALE GENOMIC DNA]</scope>
    <source>
        <strain evidence="1">Intl2013</strain>
        <tissue evidence="1">Whole animal</tissue>
    </source>
</reference>
<dbReference type="AlphaFoldDB" id="A0A177B7E4"/>
<evidence type="ECO:0000313" key="2">
    <source>
        <dbReference type="Proteomes" id="UP000078046"/>
    </source>
</evidence>
<gene>
    <name evidence="1" type="ORF">A3Q56_02750</name>
</gene>